<dbReference type="InterPro" id="IPR013766">
    <property type="entry name" value="Thioredoxin_domain"/>
</dbReference>
<dbReference type="PROSITE" id="PS51352">
    <property type="entry name" value="THIOREDOXIN_2"/>
    <property type="match status" value="1"/>
</dbReference>
<evidence type="ECO:0000256" key="6">
    <source>
        <dbReference type="ARBA" id="ARBA00022490"/>
    </source>
</evidence>
<evidence type="ECO:0000256" key="14">
    <source>
        <dbReference type="RuleBase" id="RU366004"/>
    </source>
</evidence>
<dbReference type="GO" id="GO:0005829">
    <property type="term" value="C:cytosol"/>
    <property type="evidence" value="ECO:0007669"/>
    <property type="project" value="TreeGrafter"/>
</dbReference>
<evidence type="ECO:0000259" key="15">
    <source>
        <dbReference type="PROSITE" id="PS51352"/>
    </source>
</evidence>
<dbReference type="InterPro" id="IPR000866">
    <property type="entry name" value="AhpC/TSA"/>
</dbReference>
<dbReference type="CDD" id="cd03015">
    <property type="entry name" value="PRX_Typ2cys"/>
    <property type="match status" value="1"/>
</dbReference>
<dbReference type="Pfam" id="PF10417">
    <property type="entry name" value="1-cysPrx_C"/>
    <property type="match status" value="1"/>
</dbReference>
<dbReference type="Pfam" id="PF00578">
    <property type="entry name" value="AhpC-TSA"/>
    <property type="match status" value="1"/>
</dbReference>
<proteinExistence type="inferred from homology"/>
<dbReference type="InterPro" id="IPR036249">
    <property type="entry name" value="Thioredoxin-like_sf"/>
</dbReference>
<dbReference type="PANTHER" id="PTHR10681">
    <property type="entry name" value="THIOREDOXIN PEROXIDASE"/>
    <property type="match status" value="1"/>
</dbReference>
<comment type="similarity">
    <text evidence="2 14">Belongs to the peroxiredoxin family. AhpC/Prx1 subfamily.</text>
</comment>
<reference evidence="16 17" key="2">
    <citation type="submission" date="2007-11" db="EMBL/GenBank/DDBJ databases">
        <authorList>
            <person name="Fulton L."/>
            <person name="Clifton S."/>
            <person name="Fulton B."/>
            <person name="Xu J."/>
            <person name="Minx P."/>
            <person name="Pepin K.H."/>
            <person name="Johnson M."/>
            <person name="Thiruvilangam P."/>
            <person name="Bhonagiri V."/>
            <person name="Nash W.E."/>
            <person name="Mardis E.R."/>
            <person name="Wilson R.K."/>
        </authorList>
    </citation>
    <scope>NUCLEOTIDE SEQUENCE [LARGE SCALE GENOMIC DNA]</scope>
    <source>
        <strain evidence="16 17">ATCC 43183</strain>
    </source>
</reference>
<dbReference type="InterPro" id="IPR019479">
    <property type="entry name" value="Peroxiredoxin_C"/>
</dbReference>
<sequence length="233" mass="26142">MLYFCKQEKQRSAAPRHNQASLLLHSVCTIFAPVKQKPNLLKSIIMEPIINSQLPEFKVQAFQNGSFKTVTNEDVKGKWAIFFFYPADFTFVCPTELVDIAEKYDQFQAMGVEVYSVSTDSHLVHKAWHDASESIRKIKYPMLADPTGTLSRAFGVMIEEEGMAYRGTFLVNPEGKIKIAEIQDNNIGRNADELLRKVEAAQFVATHDGEVCPAKWKKGGATLKPSIDLVGKI</sequence>
<dbReference type="GO" id="GO:0042744">
    <property type="term" value="P:hydrogen peroxide catabolic process"/>
    <property type="evidence" value="ECO:0007669"/>
    <property type="project" value="TreeGrafter"/>
</dbReference>
<dbReference type="FunFam" id="3.40.30.10:FF:000002">
    <property type="entry name" value="Alkyl hydroperoxide reductase C"/>
    <property type="match status" value="1"/>
</dbReference>
<dbReference type="GO" id="GO:0045454">
    <property type="term" value="P:cell redox homeostasis"/>
    <property type="evidence" value="ECO:0007669"/>
    <property type="project" value="TreeGrafter"/>
</dbReference>
<evidence type="ECO:0000313" key="17">
    <source>
        <dbReference type="Proteomes" id="UP000004713"/>
    </source>
</evidence>
<dbReference type="PANTHER" id="PTHR10681:SF121">
    <property type="entry name" value="ALKYL HYDROPEROXIDE REDUCTASE C"/>
    <property type="match status" value="1"/>
</dbReference>
<evidence type="ECO:0000256" key="13">
    <source>
        <dbReference type="ARBA" id="ARBA00047572"/>
    </source>
</evidence>
<evidence type="ECO:0000256" key="7">
    <source>
        <dbReference type="ARBA" id="ARBA00022559"/>
    </source>
</evidence>
<evidence type="ECO:0000256" key="3">
    <source>
        <dbReference type="ARBA" id="ARBA00011654"/>
    </source>
</evidence>
<dbReference type="Proteomes" id="UP000004713">
    <property type="component" value="Unassembled WGS sequence"/>
</dbReference>
<keyword evidence="8 14" id="KW-0049">Antioxidant</keyword>
<comment type="function">
    <text evidence="14">Thiol-specific peroxidase that catalyzes the reduction of hydrogen peroxide and organic hydroperoxides to water and alcohols, respectively. Plays a role in cell protection against oxidative stress by detoxifying peroxides.</text>
</comment>
<dbReference type="EMBL" id="ABFZ02000020">
    <property type="protein sequence ID" value="EDS14743.1"/>
    <property type="molecule type" value="Genomic_DNA"/>
</dbReference>
<dbReference type="eggNOG" id="COG0450">
    <property type="taxonomic scope" value="Bacteria"/>
</dbReference>
<dbReference type="AlphaFoldDB" id="B0NSG7"/>
<evidence type="ECO:0000256" key="11">
    <source>
        <dbReference type="ARBA" id="ARBA00023284"/>
    </source>
</evidence>
<dbReference type="GO" id="GO:0006979">
    <property type="term" value="P:response to oxidative stress"/>
    <property type="evidence" value="ECO:0007669"/>
    <property type="project" value="UniProtKB-UniRule"/>
</dbReference>
<keyword evidence="11 14" id="KW-0676">Redox-active center</keyword>
<keyword evidence="9 14" id="KW-0560">Oxidoreductase</keyword>
<evidence type="ECO:0000256" key="4">
    <source>
        <dbReference type="ARBA" id="ARBA00013021"/>
    </source>
</evidence>
<keyword evidence="10 14" id="KW-1015">Disulfide bond</keyword>
<organism evidence="16 17">
    <name type="scientific">Bacteroides stercoris ATCC 43183</name>
    <dbReference type="NCBI Taxonomy" id="449673"/>
    <lineage>
        <taxon>Bacteria</taxon>
        <taxon>Pseudomonadati</taxon>
        <taxon>Bacteroidota</taxon>
        <taxon>Bacteroidia</taxon>
        <taxon>Bacteroidales</taxon>
        <taxon>Bacteroidaceae</taxon>
        <taxon>Bacteroides</taxon>
    </lineage>
</organism>
<dbReference type="InterPro" id="IPR050217">
    <property type="entry name" value="Peroxiredoxin"/>
</dbReference>
<evidence type="ECO:0000256" key="2">
    <source>
        <dbReference type="ARBA" id="ARBA00009796"/>
    </source>
</evidence>
<evidence type="ECO:0000256" key="8">
    <source>
        <dbReference type="ARBA" id="ARBA00022862"/>
    </source>
</evidence>
<gene>
    <name evidence="16" type="primary">ahpC</name>
    <name evidence="16" type="ORF">BACSTE_02431</name>
</gene>
<evidence type="ECO:0000256" key="5">
    <source>
        <dbReference type="ARBA" id="ARBA00017462"/>
    </source>
</evidence>
<evidence type="ECO:0000256" key="10">
    <source>
        <dbReference type="ARBA" id="ARBA00023157"/>
    </source>
</evidence>
<comment type="subunit">
    <text evidence="3">Homodimer; disulfide-linked, upon oxidation. 5 homodimers assemble to form a ring-like decamer.</text>
</comment>
<evidence type="ECO:0000256" key="1">
    <source>
        <dbReference type="ARBA" id="ARBA00004496"/>
    </source>
</evidence>
<keyword evidence="7 14" id="KW-0575">Peroxidase</keyword>
<evidence type="ECO:0000256" key="12">
    <source>
        <dbReference type="ARBA" id="ARBA00032077"/>
    </source>
</evidence>
<evidence type="ECO:0000256" key="9">
    <source>
        <dbReference type="ARBA" id="ARBA00023002"/>
    </source>
</evidence>
<dbReference type="GO" id="GO:0033554">
    <property type="term" value="P:cellular response to stress"/>
    <property type="evidence" value="ECO:0007669"/>
    <property type="project" value="TreeGrafter"/>
</dbReference>
<dbReference type="Gene3D" id="3.40.30.10">
    <property type="entry name" value="Glutaredoxin"/>
    <property type="match status" value="1"/>
</dbReference>
<accession>B0NSG7</accession>
<comment type="subcellular location">
    <subcellularLocation>
        <location evidence="1 14">Cytoplasm</location>
    </subcellularLocation>
</comment>
<reference evidence="16 17" key="1">
    <citation type="submission" date="2007-11" db="EMBL/GenBank/DDBJ databases">
        <title>Draft genome sequence of Bacteroides stercoris(ATCC 43183).</title>
        <authorList>
            <person name="Sudarsanam P."/>
            <person name="Ley R."/>
            <person name="Guruge J."/>
            <person name="Turnbaugh P.J."/>
            <person name="Mahowald M."/>
            <person name="Liep D."/>
            <person name="Gordon J."/>
        </authorList>
    </citation>
    <scope>NUCLEOTIDE SEQUENCE [LARGE SCALE GENOMIC DNA]</scope>
    <source>
        <strain evidence="16 17">ATCC 43183</strain>
    </source>
</reference>
<dbReference type="SUPFAM" id="SSF52833">
    <property type="entry name" value="Thioredoxin-like"/>
    <property type="match status" value="1"/>
</dbReference>
<dbReference type="GO" id="GO:0102039">
    <property type="term" value="F:NADH-dependent peroxiredoxin activity"/>
    <property type="evidence" value="ECO:0007669"/>
    <property type="project" value="UniProtKB-EC"/>
</dbReference>
<comment type="caution">
    <text evidence="16">The sequence shown here is derived from an EMBL/GenBank/DDBJ whole genome shotgun (WGS) entry which is preliminary data.</text>
</comment>
<name>B0NSG7_BACSE</name>
<evidence type="ECO:0000313" key="16">
    <source>
        <dbReference type="EMBL" id="EDS14743.1"/>
    </source>
</evidence>
<protein>
    <recommendedName>
        <fullName evidence="5 14">Alkyl hydroperoxide reductase C</fullName>
        <ecNumber evidence="4 14">1.11.1.26</ecNumber>
    </recommendedName>
    <alternativeName>
        <fullName evidence="12 14">Peroxiredoxin</fullName>
    </alternativeName>
    <alternativeName>
        <fullName evidence="14">Thioredoxin peroxidase</fullName>
    </alternativeName>
</protein>
<dbReference type="HOGENOM" id="CLU_042529_21_3_10"/>
<dbReference type="InterPro" id="IPR017559">
    <property type="entry name" value="AhpC"/>
</dbReference>
<feature type="domain" description="Thioredoxin" evidence="15">
    <location>
        <begin position="48"/>
        <end position="203"/>
    </location>
</feature>
<dbReference type="GO" id="GO:0008379">
    <property type="term" value="F:thioredoxin peroxidase activity"/>
    <property type="evidence" value="ECO:0007669"/>
    <property type="project" value="TreeGrafter"/>
</dbReference>
<comment type="catalytic activity">
    <reaction evidence="13 14">
        <text>a hydroperoxide + NADH + H(+) = an alcohol + NAD(+) + H2O</text>
        <dbReference type="Rhea" id="RHEA:62628"/>
        <dbReference type="ChEBI" id="CHEBI:15377"/>
        <dbReference type="ChEBI" id="CHEBI:15378"/>
        <dbReference type="ChEBI" id="CHEBI:30879"/>
        <dbReference type="ChEBI" id="CHEBI:35924"/>
        <dbReference type="ChEBI" id="CHEBI:57540"/>
        <dbReference type="ChEBI" id="CHEBI:57945"/>
        <dbReference type="EC" id="1.11.1.26"/>
    </reaction>
</comment>
<dbReference type="EC" id="1.11.1.26" evidence="4 14"/>
<dbReference type="NCBIfam" id="TIGR03137">
    <property type="entry name" value="AhpC"/>
    <property type="match status" value="1"/>
</dbReference>
<keyword evidence="6 14" id="KW-0963">Cytoplasm</keyword>